<feature type="non-terminal residue" evidence="1">
    <location>
        <position position="184"/>
    </location>
</feature>
<dbReference type="Proteomes" id="UP000242913">
    <property type="component" value="Unassembled WGS sequence"/>
</dbReference>
<evidence type="ECO:0000313" key="1">
    <source>
        <dbReference type="EMBL" id="OZC10089.1"/>
    </source>
</evidence>
<dbReference type="EMBL" id="KZ269989">
    <property type="protein sequence ID" value="OZC10089.1"/>
    <property type="molecule type" value="Genomic_DNA"/>
</dbReference>
<protein>
    <submittedName>
        <fullName evidence="1">Uncharacterized protein</fullName>
    </submittedName>
</protein>
<proteinExistence type="predicted"/>
<accession>A0A238BXW5</accession>
<keyword evidence="2" id="KW-1185">Reference proteome</keyword>
<dbReference type="OrthoDB" id="10640597at2759"/>
<organism evidence="1 2">
    <name type="scientific">Onchocerca flexuosa</name>
    <dbReference type="NCBI Taxonomy" id="387005"/>
    <lineage>
        <taxon>Eukaryota</taxon>
        <taxon>Metazoa</taxon>
        <taxon>Ecdysozoa</taxon>
        <taxon>Nematoda</taxon>
        <taxon>Chromadorea</taxon>
        <taxon>Rhabditida</taxon>
        <taxon>Spirurina</taxon>
        <taxon>Spiruromorpha</taxon>
        <taxon>Filarioidea</taxon>
        <taxon>Onchocercidae</taxon>
        <taxon>Onchocerca</taxon>
    </lineage>
</organism>
<gene>
    <name evidence="1" type="ORF">X798_02940</name>
</gene>
<reference evidence="1 2" key="1">
    <citation type="submission" date="2015-12" db="EMBL/GenBank/DDBJ databases">
        <title>Draft genome of the nematode, Onchocerca flexuosa.</title>
        <authorList>
            <person name="Mitreva M."/>
        </authorList>
    </citation>
    <scope>NUCLEOTIDE SEQUENCE [LARGE SCALE GENOMIC DNA]</scope>
    <source>
        <strain evidence="1">Red Deer</strain>
    </source>
</reference>
<evidence type="ECO:0000313" key="2">
    <source>
        <dbReference type="Proteomes" id="UP000242913"/>
    </source>
</evidence>
<name>A0A238BXW5_9BILA</name>
<sequence length="184" mass="21260">MNCRISENHILEITTEYVSFALSVSIDLYLSDQIDWFGKGATEVVSTEIIRKEKRILTYSHAHGAYGTNLVRSDPKATHSNILKSIVVQVKGQGYFTRSSVLNCLHPVMILQSIVSLKKRKEERVILNNFDRNWQGSIPETFCIYFGSFSCKEKVENENMDAQYQEREFIDSIQIFYTKNQKFA</sequence>
<dbReference type="AlphaFoldDB" id="A0A238BXW5"/>